<dbReference type="OrthoDB" id="269822at2759"/>
<dbReference type="Pfam" id="PF00387">
    <property type="entry name" value="PI-PLC-Y"/>
    <property type="match status" value="1"/>
</dbReference>
<dbReference type="GO" id="GO:0051209">
    <property type="term" value="P:release of sequestered calcium ion into cytosol"/>
    <property type="evidence" value="ECO:0007669"/>
    <property type="project" value="TreeGrafter"/>
</dbReference>
<dbReference type="SUPFAM" id="SSF51695">
    <property type="entry name" value="PLC-like phosphodiesterases"/>
    <property type="match status" value="1"/>
</dbReference>
<dbReference type="GO" id="GO:0046872">
    <property type="term" value="F:metal ion binding"/>
    <property type="evidence" value="ECO:0007669"/>
    <property type="project" value="UniProtKB-KW"/>
</dbReference>
<dbReference type="SUPFAM" id="SSF50044">
    <property type="entry name" value="SH3-domain"/>
    <property type="match status" value="1"/>
</dbReference>
<dbReference type="Pfam" id="PF00168">
    <property type="entry name" value="C2"/>
    <property type="match status" value="1"/>
</dbReference>
<dbReference type="GO" id="GO:0048015">
    <property type="term" value="P:phosphatidylinositol-mediated signaling"/>
    <property type="evidence" value="ECO:0007669"/>
    <property type="project" value="TreeGrafter"/>
</dbReference>
<dbReference type="InterPro" id="IPR001452">
    <property type="entry name" value="SH3_domain"/>
</dbReference>
<dbReference type="Pfam" id="PF00018">
    <property type="entry name" value="SH3_1"/>
    <property type="match status" value="1"/>
</dbReference>
<reference evidence="13" key="1">
    <citation type="submission" date="2020-11" db="EMBL/GenBank/DDBJ databases">
        <authorList>
            <person name="Tran Van P."/>
        </authorList>
    </citation>
    <scope>NUCLEOTIDE SEQUENCE</scope>
</reference>
<dbReference type="Gene3D" id="2.30.30.40">
    <property type="entry name" value="SH3 Domains"/>
    <property type="match status" value="1"/>
</dbReference>
<name>A0A7R9Q599_9ACAR</name>
<evidence type="ECO:0000256" key="6">
    <source>
        <dbReference type="ARBA" id="ARBA00023239"/>
    </source>
</evidence>
<evidence type="ECO:0000256" key="4">
    <source>
        <dbReference type="ARBA" id="ARBA00022842"/>
    </source>
</evidence>
<dbReference type="InterPro" id="IPR036028">
    <property type="entry name" value="SH3-like_dom_sf"/>
</dbReference>
<evidence type="ECO:0000259" key="11">
    <source>
        <dbReference type="PROSITE" id="PS50004"/>
    </source>
</evidence>
<dbReference type="GO" id="GO:0046488">
    <property type="term" value="P:phosphatidylinositol metabolic process"/>
    <property type="evidence" value="ECO:0007669"/>
    <property type="project" value="TreeGrafter"/>
</dbReference>
<dbReference type="PANTHER" id="PTHR10336">
    <property type="entry name" value="PHOSPHOINOSITIDE-SPECIFIC PHOSPHOLIPASE C FAMILY PROTEIN"/>
    <property type="match status" value="1"/>
</dbReference>
<dbReference type="SMART" id="SM00149">
    <property type="entry name" value="PLCYc"/>
    <property type="match status" value="1"/>
</dbReference>
<evidence type="ECO:0000259" key="12">
    <source>
        <dbReference type="PROSITE" id="PS50008"/>
    </source>
</evidence>
<accession>A0A7R9Q599</accession>
<evidence type="ECO:0000256" key="1">
    <source>
        <dbReference type="ARBA" id="ARBA00000110"/>
    </source>
</evidence>
<keyword evidence="4" id="KW-0460">Magnesium</keyword>
<dbReference type="SMART" id="SM00239">
    <property type="entry name" value="C2"/>
    <property type="match status" value="1"/>
</dbReference>
<dbReference type="GO" id="GO:0032587">
    <property type="term" value="C:ruffle membrane"/>
    <property type="evidence" value="ECO:0007669"/>
    <property type="project" value="TreeGrafter"/>
</dbReference>
<evidence type="ECO:0000256" key="8">
    <source>
        <dbReference type="RuleBase" id="RU361133"/>
    </source>
</evidence>
<protein>
    <recommendedName>
        <fullName evidence="8">Phosphoinositide phospholipase C</fullName>
        <ecNumber evidence="8">3.1.4.11</ecNumber>
    </recommendedName>
</protein>
<feature type="domain" description="SH3" evidence="10">
    <location>
        <begin position="7"/>
        <end position="69"/>
    </location>
</feature>
<proteinExistence type="predicted"/>
<keyword evidence="3" id="KW-0479">Metal-binding</keyword>
<keyword evidence="6" id="KW-0456">Lyase</keyword>
<evidence type="ECO:0000313" key="13">
    <source>
        <dbReference type="EMBL" id="CAD7632104.1"/>
    </source>
</evidence>
<keyword evidence="9" id="KW-0175">Coiled coil</keyword>
<evidence type="ECO:0000256" key="3">
    <source>
        <dbReference type="ARBA" id="ARBA00022723"/>
    </source>
</evidence>
<dbReference type="InterPro" id="IPR035892">
    <property type="entry name" value="C2_domain_sf"/>
</dbReference>
<gene>
    <name evidence="13" type="ORF">OSB1V03_LOCUS12509</name>
</gene>
<keyword evidence="14" id="KW-1185">Reference proteome</keyword>
<organism evidence="13">
    <name type="scientific">Medioppia subpectinata</name>
    <dbReference type="NCBI Taxonomy" id="1979941"/>
    <lineage>
        <taxon>Eukaryota</taxon>
        <taxon>Metazoa</taxon>
        <taxon>Ecdysozoa</taxon>
        <taxon>Arthropoda</taxon>
        <taxon>Chelicerata</taxon>
        <taxon>Arachnida</taxon>
        <taxon>Acari</taxon>
        <taxon>Acariformes</taxon>
        <taxon>Sarcoptiformes</taxon>
        <taxon>Oribatida</taxon>
        <taxon>Brachypylina</taxon>
        <taxon>Oppioidea</taxon>
        <taxon>Oppiidae</taxon>
        <taxon>Medioppia</taxon>
    </lineage>
</organism>
<dbReference type="AlphaFoldDB" id="A0A7R9Q599"/>
<dbReference type="EC" id="3.1.4.11" evidence="8"/>
<keyword evidence="8" id="KW-0378">Hydrolase</keyword>
<dbReference type="SUPFAM" id="SSF49562">
    <property type="entry name" value="C2 domain (Calcium/lipid-binding domain, CaLB)"/>
    <property type="match status" value="1"/>
</dbReference>
<dbReference type="PANTHER" id="PTHR10336:SF159">
    <property type="entry name" value="1-PHOSPHATIDYLINOSITOL 4,5-BISPHOSPHATE PHOSPHODIESTERASE GAMMA"/>
    <property type="match status" value="1"/>
</dbReference>
<dbReference type="PRINTS" id="PR00390">
    <property type="entry name" value="PHPHLIPASEC"/>
</dbReference>
<evidence type="ECO:0000256" key="2">
    <source>
        <dbReference type="ARBA" id="ARBA00022443"/>
    </source>
</evidence>
<dbReference type="EMBL" id="OC865006">
    <property type="protein sequence ID" value="CAD7632104.1"/>
    <property type="molecule type" value="Genomic_DNA"/>
</dbReference>
<dbReference type="InterPro" id="IPR017946">
    <property type="entry name" value="PLC-like_Pdiesterase_TIM-brl"/>
</dbReference>
<dbReference type="GO" id="GO:0016829">
    <property type="term" value="F:lyase activity"/>
    <property type="evidence" value="ECO:0007669"/>
    <property type="project" value="UniProtKB-KW"/>
</dbReference>
<evidence type="ECO:0000256" key="9">
    <source>
        <dbReference type="SAM" id="Coils"/>
    </source>
</evidence>
<dbReference type="PROSITE" id="PS50002">
    <property type="entry name" value="SH3"/>
    <property type="match status" value="1"/>
</dbReference>
<sequence length="460" mass="52257">MDHNPNAQPVTVKALYDYKAERGDELSFCKHAIITNVIRLESGGGWWRGDYGGKKQHWFPANFVDEFEGPDNSDKSSELSQPFGNLQKGSINIVGCSVVALNEISAQSEAEKLDWIAKIRETSQHVNDIIRQNQEMEKSLRIAQELSNLIIYCRAVQFVPNKAGHFTEMSSFPESKVEKFLSPNNSQVKLIKHNETQFTRVYPKGGRIDSSNYDPMKMWLNGIQMAALNYQTPDRAMQLNGAKFRQNGRSGYVLRSDLMFDEHFNPCDRTSLKGVLGARHLMKSGRGIICPLVEVEIVGTDYDAHKQKTTTIPDNGFNPVWNQTFVFDIDCPDLAFLRFAVYDEDMFGDPNFLGHGTYPIKCLRTGYRSVPLKNDYSEELELSSLLVHINIKTIRSEDPIYCSIQELRDSSRNLNKMIAEAERIGDSSKAQNFRTQLGRIEEQLIKTNQERMKSSTNGSL</sequence>
<dbReference type="GO" id="GO:0010634">
    <property type="term" value="P:positive regulation of epithelial cell migration"/>
    <property type="evidence" value="ECO:0007669"/>
    <property type="project" value="TreeGrafter"/>
</dbReference>
<keyword evidence="5" id="KW-1015">Disulfide bond</keyword>
<feature type="coiled-coil region" evidence="9">
    <location>
        <begin position="404"/>
        <end position="450"/>
    </location>
</feature>
<dbReference type="PROSITE" id="PS50004">
    <property type="entry name" value="C2"/>
    <property type="match status" value="1"/>
</dbReference>
<comment type="catalytic activity">
    <reaction evidence="8">
        <text>a 1,2-diacyl-sn-glycero-3-phospho-(1D-myo-inositol-4,5-bisphosphate) + H2O = 1D-myo-inositol 1,4,5-trisphosphate + a 1,2-diacyl-sn-glycerol + H(+)</text>
        <dbReference type="Rhea" id="RHEA:33179"/>
        <dbReference type="ChEBI" id="CHEBI:15377"/>
        <dbReference type="ChEBI" id="CHEBI:15378"/>
        <dbReference type="ChEBI" id="CHEBI:17815"/>
        <dbReference type="ChEBI" id="CHEBI:58456"/>
        <dbReference type="ChEBI" id="CHEBI:203600"/>
        <dbReference type="EC" id="3.1.4.11"/>
    </reaction>
</comment>
<dbReference type="GO" id="GO:0016042">
    <property type="term" value="P:lipid catabolic process"/>
    <property type="evidence" value="ECO:0007669"/>
    <property type="project" value="UniProtKB-KW"/>
</dbReference>
<dbReference type="Gene3D" id="3.20.20.190">
    <property type="entry name" value="Phosphatidylinositol (PI) phosphodiesterase"/>
    <property type="match status" value="1"/>
</dbReference>
<keyword evidence="8" id="KW-0442">Lipid degradation</keyword>
<dbReference type="CDD" id="cd11825">
    <property type="entry name" value="SH3_PLCgamma"/>
    <property type="match status" value="1"/>
</dbReference>
<evidence type="ECO:0000313" key="14">
    <source>
        <dbReference type="Proteomes" id="UP000759131"/>
    </source>
</evidence>
<dbReference type="FunFam" id="2.30.30.40:FF:000119">
    <property type="entry name" value="1-phosphatidylinositol 4,5-bisphosphate phosphodiesterase gamma"/>
    <property type="match status" value="1"/>
</dbReference>
<dbReference type="CDD" id="cd00275">
    <property type="entry name" value="C2_PLC_like"/>
    <property type="match status" value="1"/>
</dbReference>
<dbReference type="EMBL" id="CAJPIZ010010431">
    <property type="protein sequence ID" value="CAG2112534.1"/>
    <property type="molecule type" value="Genomic_DNA"/>
</dbReference>
<dbReference type="GO" id="GO:0004435">
    <property type="term" value="F:phosphatidylinositol-4,5-bisphosphate phospholipase C activity"/>
    <property type="evidence" value="ECO:0007669"/>
    <property type="project" value="UniProtKB-EC"/>
</dbReference>
<dbReference type="PROSITE" id="PS50008">
    <property type="entry name" value="PIPLC_Y_DOMAIN"/>
    <property type="match status" value="1"/>
</dbReference>
<dbReference type="InterPro" id="IPR000008">
    <property type="entry name" value="C2_dom"/>
</dbReference>
<dbReference type="SMART" id="SM00326">
    <property type="entry name" value="SH3"/>
    <property type="match status" value="1"/>
</dbReference>
<feature type="domain" description="C2" evidence="11">
    <location>
        <begin position="250"/>
        <end position="374"/>
    </location>
</feature>
<dbReference type="Proteomes" id="UP000759131">
    <property type="component" value="Unassembled WGS sequence"/>
</dbReference>
<dbReference type="Gene3D" id="2.60.40.150">
    <property type="entry name" value="C2 domain"/>
    <property type="match status" value="1"/>
</dbReference>
<evidence type="ECO:0000256" key="7">
    <source>
        <dbReference type="PROSITE-ProRule" id="PRU00192"/>
    </source>
</evidence>
<keyword evidence="2 7" id="KW-0728">SH3 domain</keyword>
<dbReference type="InterPro" id="IPR001192">
    <property type="entry name" value="PI-PLC_fam"/>
</dbReference>
<evidence type="ECO:0000259" key="10">
    <source>
        <dbReference type="PROSITE" id="PS50002"/>
    </source>
</evidence>
<keyword evidence="8" id="KW-0443">Lipid metabolism</keyword>
<feature type="domain" description="PI-PLC Y-box" evidence="12">
    <location>
        <begin position="146"/>
        <end position="259"/>
    </location>
</feature>
<dbReference type="InterPro" id="IPR001711">
    <property type="entry name" value="PLipase_C_Pinositol-sp_Y"/>
</dbReference>
<evidence type="ECO:0000256" key="5">
    <source>
        <dbReference type="ARBA" id="ARBA00023157"/>
    </source>
</evidence>
<comment type="catalytic activity">
    <reaction evidence="1">
        <text>an N-(acyl)-sphingosylphosphoethanolamine = an N-(acyl)-sphingosyl-1,3-cyclic phosphate + ethanolamine</text>
        <dbReference type="Rhea" id="RHEA:60648"/>
        <dbReference type="ChEBI" id="CHEBI:57603"/>
        <dbReference type="ChEBI" id="CHEBI:143891"/>
        <dbReference type="ChEBI" id="CHEBI:143892"/>
    </reaction>
</comment>